<evidence type="ECO:0000313" key="1">
    <source>
        <dbReference type="EMBL" id="KAG0568954.1"/>
    </source>
</evidence>
<accession>A0A8T0HFD5</accession>
<organism evidence="1 2">
    <name type="scientific">Ceratodon purpureus</name>
    <name type="common">Fire moss</name>
    <name type="synonym">Dicranum purpureum</name>
    <dbReference type="NCBI Taxonomy" id="3225"/>
    <lineage>
        <taxon>Eukaryota</taxon>
        <taxon>Viridiplantae</taxon>
        <taxon>Streptophyta</taxon>
        <taxon>Embryophyta</taxon>
        <taxon>Bryophyta</taxon>
        <taxon>Bryophytina</taxon>
        <taxon>Bryopsida</taxon>
        <taxon>Dicranidae</taxon>
        <taxon>Pseudoditrichales</taxon>
        <taxon>Ditrichaceae</taxon>
        <taxon>Ceratodon</taxon>
    </lineage>
</organism>
<dbReference type="EMBL" id="CM026427">
    <property type="protein sequence ID" value="KAG0568954.1"/>
    <property type="molecule type" value="Genomic_DNA"/>
</dbReference>
<reference evidence="1 2" key="1">
    <citation type="submission" date="2020-06" db="EMBL/GenBank/DDBJ databases">
        <title>WGS assembly of Ceratodon purpureus strain R40.</title>
        <authorList>
            <person name="Carey S.B."/>
            <person name="Jenkins J."/>
            <person name="Shu S."/>
            <person name="Lovell J.T."/>
            <person name="Sreedasyam A."/>
            <person name="Maumus F."/>
            <person name="Tiley G.P."/>
            <person name="Fernandez-Pozo N."/>
            <person name="Barry K."/>
            <person name="Chen C."/>
            <person name="Wang M."/>
            <person name="Lipzen A."/>
            <person name="Daum C."/>
            <person name="Saski C.A."/>
            <person name="Payton A.C."/>
            <person name="Mcbreen J.C."/>
            <person name="Conrad R.E."/>
            <person name="Kollar L.M."/>
            <person name="Olsson S."/>
            <person name="Huttunen S."/>
            <person name="Landis J.B."/>
            <person name="Wickett N.J."/>
            <person name="Johnson M.G."/>
            <person name="Rensing S.A."/>
            <person name="Grimwood J."/>
            <person name="Schmutz J."/>
            <person name="Mcdaniel S.F."/>
        </authorList>
    </citation>
    <scope>NUCLEOTIDE SEQUENCE [LARGE SCALE GENOMIC DNA]</scope>
    <source>
        <strain evidence="1 2">R40</strain>
    </source>
</reference>
<dbReference type="Proteomes" id="UP000822688">
    <property type="component" value="Chromosome 6"/>
</dbReference>
<sequence>MLELESNAEAEYNDACPSFLGGVASILKEMVSKSVSEIEAKPEIQKLSMVIHKSVTGAANEGTTIGTYQPSCLAGTRAKEHRRLLIRLSDTSANAWHIFPVMEDIRLLMIAPPSKTSPRQSIIVVIQAFCVRYWTYVIHTRQRNSAPRFLGSFEGFSGLSPALRSRNMEKMH</sequence>
<name>A0A8T0HFD5_CERPU</name>
<gene>
    <name evidence="1" type="ORF">KC19_6G054700</name>
</gene>
<proteinExistence type="predicted"/>
<dbReference type="AlphaFoldDB" id="A0A8T0HFD5"/>
<keyword evidence="2" id="KW-1185">Reference proteome</keyword>
<comment type="caution">
    <text evidence="1">The sequence shown here is derived from an EMBL/GenBank/DDBJ whole genome shotgun (WGS) entry which is preliminary data.</text>
</comment>
<evidence type="ECO:0000313" key="2">
    <source>
        <dbReference type="Proteomes" id="UP000822688"/>
    </source>
</evidence>
<protein>
    <submittedName>
        <fullName evidence="1">Uncharacterized protein</fullName>
    </submittedName>
</protein>